<gene>
    <name evidence="5" type="primary">cotF</name>
    <name evidence="5" type="ORF">BN1080_02649</name>
</gene>
<feature type="region of interest" description="Disordered" evidence="4">
    <location>
        <begin position="1"/>
        <end position="42"/>
    </location>
</feature>
<evidence type="ECO:0000256" key="2">
    <source>
        <dbReference type="ARBA" id="ARBA00024325"/>
    </source>
</evidence>
<keyword evidence="6" id="KW-1185">Reference proteome</keyword>
<reference evidence="5 6" key="1">
    <citation type="submission" date="2014-09" db="EMBL/GenBank/DDBJ databases">
        <authorList>
            <person name="Urmite Genomes Urmite Genomes"/>
        </authorList>
    </citation>
    <scope>NUCLEOTIDE SEQUENCE [LARGE SCALE GENOMIC DNA]</scope>
    <source>
        <strain evidence="5 6">ES2</strain>
    </source>
</reference>
<evidence type="ECO:0000313" key="6">
    <source>
        <dbReference type="Proteomes" id="UP000043699"/>
    </source>
</evidence>
<accession>A0A098EPA9</accession>
<name>A0A098EPA9_9BACL</name>
<comment type="similarity">
    <text evidence="3">Belongs to the CotF family.</text>
</comment>
<dbReference type="PANTHER" id="PTHR39183:SF1">
    <property type="entry name" value="SPORE COAT PROTEIN F-LIKE PROTEIN YHCQ"/>
    <property type="match status" value="1"/>
</dbReference>
<evidence type="ECO:0000256" key="3">
    <source>
        <dbReference type="ARBA" id="ARBA00024344"/>
    </source>
</evidence>
<organism evidence="5 6">
    <name type="scientific">Planococcus massiliensis</name>
    <dbReference type="NCBI Taxonomy" id="1499687"/>
    <lineage>
        <taxon>Bacteria</taxon>
        <taxon>Bacillati</taxon>
        <taxon>Bacillota</taxon>
        <taxon>Bacilli</taxon>
        <taxon>Bacillales</taxon>
        <taxon>Caryophanaceae</taxon>
        <taxon>Planococcus</taxon>
    </lineage>
</organism>
<dbReference type="GO" id="GO:0030435">
    <property type="term" value="P:sporulation resulting in formation of a cellular spore"/>
    <property type="evidence" value="ECO:0007669"/>
    <property type="project" value="UniProtKB-KW"/>
</dbReference>
<keyword evidence="5" id="KW-0946">Virion</keyword>
<dbReference type="PANTHER" id="PTHR39183">
    <property type="entry name" value="SPORE COAT PROTEIN F-LIKE PROTEIN YHCQ"/>
    <property type="match status" value="1"/>
</dbReference>
<evidence type="ECO:0000256" key="4">
    <source>
        <dbReference type="SAM" id="MobiDB-lite"/>
    </source>
</evidence>
<dbReference type="Pfam" id="PF07875">
    <property type="entry name" value="Coat_F"/>
    <property type="match status" value="1"/>
</dbReference>
<keyword evidence="5" id="KW-0167">Capsid protein</keyword>
<dbReference type="Gene3D" id="1.20.1260.10">
    <property type="match status" value="1"/>
</dbReference>
<protein>
    <submittedName>
        <fullName evidence="5">Spore coat protein F</fullName>
    </submittedName>
</protein>
<keyword evidence="1" id="KW-0749">Sporulation</keyword>
<dbReference type="AlphaFoldDB" id="A0A098EPA9"/>
<proteinExistence type="inferred from homology"/>
<dbReference type="STRING" id="1499687.BN1080_02649"/>
<feature type="compositionally biased region" description="Basic and acidic residues" evidence="4">
    <location>
        <begin position="1"/>
        <end position="31"/>
    </location>
</feature>
<sequence>MAKKDEKNSTKKDVKKTAKKEDKKKNVKAEPEAMTQTQESEAINKDALALPASMLDDLAIATDFLVTAKAAVRNLAVAITETATPEVKKLLRRELDNAIDTHDKIAQYMIKKEMYHAYDIEEQVNHDLKKADIALELAKK</sequence>
<dbReference type="InterPro" id="IPR012347">
    <property type="entry name" value="Ferritin-like"/>
</dbReference>
<evidence type="ECO:0000313" key="5">
    <source>
        <dbReference type="EMBL" id="CEG23645.1"/>
    </source>
</evidence>
<comment type="subcellular location">
    <subcellularLocation>
        <location evidence="2">Spore coat</location>
    </subcellularLocation>
</comment>
<dbReference type="Proteomes" id="UP000043699">
    <property type="component" value="Unassembled WGS sequence"/>
</dbReference>
<dbReference type="InterPro" id="IPR012851">
    <property type="entry name" value="Spore_coat_CotF-like"/>
</dbReference>
<dbReference type="EMBL" id="CCXS01000001">
    <property type="protein sequence ID" value="CEG23645.1"/>
    <property type="molecule type" value="Genomic_DNA"/>
</dbReference>
<evidence type="ECO:0000256" key="1">
    <source>
        <dbReference type="ARBA" id="ARBA00022969"/>
    </source>
</evidence>